<organism evidence="3 4">
    <name type="scientific">Cohnella thailandensis</name>
    <dbReference type="NCBI Taxonomy" id="557557"/>
    <lineage>
        <taxon>Bacteria</taxon>
        <taxon>Bacillati</taxon>
        <taxon>Bacillota</taxon>
        <taxon>Bacilli</taxon>
        <taxon>Bacillales</taxon>
        <taxon>Paenibacillaceae</taxon>
        <taxon>Cohnella</taxon>
    </lineage>
</organism>
<keyword evidence="2" id="KW-0812">Transmembrane</keyword>
<gene>
    <name evidence="3" type="ORF">H7B67_24720</name>
</gene>
<comment type="caution">
    <text evidence="3">The sequence shown here is derived from an EMBL/GenBank/DDBJ whole genome shotgun (WGS) entry which is preliminary data.</text>
</comment>
<feature type="transmembrane region" description="Helical" evidence="2">
    <location>
        <begin position="6"/>
        <end position="27"/>
    </location>
</feature>
<feature type="region of interest" description="Disordered" evidence="1">
    <location>
        <begin position="54"/>
        <end position="81"/>
    </location>
</feature>
<name>A0A841T3Y3_9BACL</name>
<keyword evidence="2" id="KW-1133">Transmembrane helix</keyword>
<protein>
    <recommendedName>
        <fullName evidence="5">Zinc ribbon domain-containing protein</fullName>
    </recommendedName>
</protein>
<evidence type="ECO:0000256" key="2">
    <source>
        <dbReference type="SAM" id="Phobius"/>
    </source>
</evidence>
<dbReference type="AlphaFoldDB" id="A0A841T3Y3"/>
<dbReference type="EMBL" id="JACJVQ010000021">
    <property type="protein sequence ID" value="MBB6637345.1"/>
    <property type="molecule type" value="Genomic_DNA"/>
</dbReference>
<dbReference type="Proteomes" id="UP000535838">
    <property type="component" value="Unassembled WGS sequence"/>
</dbReference>
<evidence type="ECO:0008006" key="5">
    <source>
        <dbReference type="Google" id="ProtNLM"/>
    </source>
</evidence>
<evidence type="ECO:0000313" key="4">
    <source>
        <dbReference type="Proteomes" id="UP000535838"/>
    </source>
</evidence>
<proteinExistence type="predicted"/>
<reference evidence="3 4" key="1">
    <citation type="submission" date="2020-08" db="EMBL/GenBank/DDBJ databases">
        <title>Cohnella phylogeny.</title>
        <authorList>
            <person name="Dunlap C."/>
        </authorList>
    </citation>
    <scope>NUCLEOTIDE SEQUENCE [LARGE SCALE GENOMIC DNA]</scope>
    <source>
        <strain evidence="3 4">DSM 25241</strain>
    </source>
</reference>
<evidence type="ECO:0000313" key="3">
    <source>
        <dbReference type="EMBL" id="MBB6637345.1"/>
    </source>
</evidence>
<sequence>MDWIGIIGYSASILLILGLLAGMLWIVRVLSGDSEQFKDLKEMVETLFNTPAHLRPGADPVPGSASGEGEAAAGTESARPAFEEPCPACGETVNERHRFCPSCELRLQ</sequence>
<dbReference type="RefSeq" id="WP_185122550.1">
    <property type="nucleotide sequence ID" value="NZ_JACJVQ010000021.1"/>
</dbReference>
<keyword evidence="4" id="KW-1185">Reference proteome</keyword>
<keyword evidence="2" id="KW-0472">Membrane</keyword>
<evidence type="ECO:0000256" key="1">
    <source>
        <dbReference type="SAM" id="MobiDB-lite"/>
    </source>
</evidence>
<accession>A0A841T3Y3</accession>
<feature type="compositionally biased region" description="Low complexity" evidence="1">
    <location>
        <begin position="63"/>
        <end position="78"/>
    </location>
</feature>